<comment type="caution">
    <text evidence="5">The sequence shown here is derived from an EMBL/GenBank/DDBJ whole genome shotgun (WGS) entry which is preliminary data.</text>
</comment>
<dbReference type="PANTHER" id="PTHR10696:SF56">
    <property type="entry name" value="TAUD_TFDA-LIKE DOMAIN-CONTAINING PROTEIN"/>
    <property type="match status" value="1"/>
</dbReference>
<dbReference type="GO" id="GO:0016491">
    <property type="term" value="F:oxidoreductase activity"/>
    <property type="evidence" value="ECO:0007669"/>
    <property type="project" value="UniProtKB-KW"/>
</dbReference>
<dbReference type="InterPro" id="IPR042098">
    <property type="entry name" value="TauD-like_sf"/>
</dbReference>
<dbReference type="PANTHER" id="PTHR10696">
    <property type="entry name" value="GAMMA-BUTYROBETAINE HYDROXYLASE-RELATED"/>
    <property type="match status" value="1"/>
</dbReference>
<evidence type="ECO:0000313" key="5">
    <source>
        <dbReference type="EMBL" id="RUS99013.1"/>
    </source>
</evidence>
<organism evidence="5 6">
    <name type="scientific">Trichormus variabilis SAG 1403-4b</name>
    <dbReference type="NCBI Taxonomy" id="447716"/>
    <lineage>
        <taxon>Bacteria</taxon>
        <taxon>Bacillati</taxon>
        <taxon>Cyanobacteriota</taxon>
        <taxon>Cyanophyceae</taxon>
        <taxon>Nostocales</taxon>
        <taxon>Nostocaceae</taxon>
        <taxon>Trichormus</taxon>
    </lineage>
</organism>
<dbReference type="SUPFAM" id="SSF51197">
    <property type="entry name" value="Clavaminate synthase-like"/>
    <property type="match status" value="1"/>
</dbReference>
<keyword evidence="2" id="KW-0560">Oxidoreductase</keyword>
<dbReference type="EMBL" id="RSCM01000002">
    <property type="protein sequence ID" value="RUS99013.1"/>
    <property type="molecule type" value="Genomic_DNA"/>
</dbReference>
<dbReference type="GO" id="GO:0017000">
    <property type="term" value="P:antibiotic biosynthetic process"/>
    <property type="evidence" value="ECO:0007669"/>
    <property type="project" value="UniProtKB-KW"/>
</dbReference>
<keyword evidence="3" id="KW-0045">Antibiotic biosynthesis</keyword>
<evidence type="ECO:0000256" key="2">
    <source>
        <dbReference type="ARBA" id="ARBA00023002"/>
    </source>
</evidence>
<reference evidence="5 6" key="1">
    <citation type="journal article" date="2019" name="Genome Biol. Evol.">
        <title>Day and night: Metabolic profiles and evolutionary relationships of six axenic non-marine cyanobacteria.</title>
        <authorList>
            <person name="Will S.E."/>
            <person name="Henke P."/>
            <person name="Boedeker C."/>
            <person name="Huang S."/>
            <person name="Brinkmann H."/>
            <person name="Rohde M."/>
            <person name="Jarek M."/>
            <person name="Friedl T."/>
            <person name="Seufert S."/>
            <person name="Schumacher M."/>
            <person name="Overmann J."/>
            <person name="Neumann-Schaal M."/>
            <person name="Petersen J."/>
        </authorList>
    </citation>
    <scope>NUCLEOTIDE SEQUENCE [LARGE SCALE GENOMIC DNA]</scope>
    <source>
        <strain evidence="5 6">SAG 1403-4b</strain>
    </source>
</reference>
<feature type="domain" description="TauD/TfdA-like" evidence="4">
    <location>
        <begin position="50"/>
        <end position="327"/>
    </location>
</feature>
<dbReference type="InterPro" id="IPR050411">
    <property type="entry name" value="AlphaKG_dependent_hydroxylases"/>
</dbReference>
<dbReference type="RefSeq" id="WP_127052562.1">
    <property type="nucleotide sequence ID" value="NZ_RSCM01000002.1"/>
</dbReference>
<keyword evidence="6" id="KW-1185">Reference proteome</keyword>
<gene>
    <name evidence="5" type="ORF">DSM107003_10320</name>
</gene>
<dbReference type="Pfam" id="PF02668">
    <property type="entry name" value="TauD"/>
    <property type="match status" value="1"/>
</dbReference>
<name>A0A433UYU9_ANAVA</name>
<proteinExistence type="predicted"/>
<accession>A0A433UYU9</accession>
<dbReference type="Proteomes" id="UP000276103">
    <property type="component" value="Unassembled WGS sequence"/>
</dbReference>
<dbReference type="InterPro" id="IPR003819">
    <property type="entry name" value="TauD/TfdA-like"/>
</dbReference>
<evidence type="ECO:0000256" key="1">
    <source>
        <dbReference type="ARBA" id="ARBA00001954"/>
    </source>
</evidence>
<sequence>MKKKLPDRQRQAVTLSQQELIKAELLENNRLLPLLIQPTVENLHLLGWAKSNLEFIESKLLQHGGILFRNFKVNGVADFEQFIKDVSGTVLEYRERSSPRSLVSGSIYTSTDYPATQSIFLHNENSYQHTWPLKIFFFCITPAQQGGETWIADIRKIFQHIDPKIRERFEQKKVMYIRNFGERFGLPWQTVFQTQNKEKIEEYCHSHGIDFEWKDANRLRTRQVRQAVMKHPQTGEDIWFNHAAFFHVSTLEPMIRDVLLSEFPEEELPNNSYYGDGLPIEVSVLDQIREAYRKETVIFPWQQGDILMLDNMLVAHGRAPFIGTRKVVVGMSEPYSYCGKNNNIYSDPI</sequence>
<dbReference type="AlphaFoldDB" id="A0A433UYU9"/>
<dbReference type="Gene3D" id="3.60.130.10">
    <property type="entry name" value="Clavaminate synthase-like"/>
    <property type="match status" value="1"/>
</dbReference>
<dbReference type="OrthoDB" id="9769888at2"/>
<evidence type="ECO:0000313" key="6">
    <source>
        <dbReference type="Proteomes" id="UP000276103"/>
    </source>
</evidence>
<evidence type="ECO:0000259" key="4">
    <source>
        <dbReference type="Pfam" id="PF02668"/>
    </source>
</evidence>
<evidence type="ECO:0000256" key="3">
    <source>
        <dbReference type="ARBA" id="ARBA00023194"/>
    </source>
</evidence>
<comment type="cofactor">
    <cofactor evidence="1">
        <name>Fe(2+)</name>
        <dbReference type="ChEBI" id="CHEBI:29033"/>
    </cofactor>
</comment>
<protein>
    <recommendedName>
        <fullName evidence="4">TauD/TfdA-like domain-containing protein</fullName>
    </recommendedName>
</protein>